<sequence>KPRHGNLVAQVGGHGEEYLPSHLIKSRIPMKEERNIITMDERGNISLPSDIGATAMTEWEICELFGVIAPTVRAGIKALCKSGVLSIYDIKRIIRISDRYSAEVYNLETIAALAFRVESFGAAKVRKALLERIMHVRKEKTTVFVSVVSDGKPNSRWKA</sequence>
<organism evidence="1 2">
    <name type="scientific">Parabacteroides johnsonii DSM 18315</name>
    <dbReference type="NCBI Taxonomy" id="537006"/>
    <lineage>
        <taxon>Bacteria</taxon>
        <taxon>Pseudomonadati</taxon>
        <taxon>Bacteroidota</taxon>
        <taxon>Bacteroidia</taxon>
        <taxon>Bacteroidales</taxon>
        <taxon>Tannerellaceae</taxon>
        <taxon>Parabacteroides</taxon>
    </lineage>
</organism>
<reference evidence="1 2" key="1">
    <citation type="submission" date="2008-10" db="EMBL/GenBank/DDBJ databases">
        <title>Draft genome sequence of Parabacteroides johnsonii (DSM 18315).</title>
        <authorList>
            <person name="Sudarsanam P."/>
            <person name="Ley R."/>
            <person name="Guruge J."/>
            <person name="Turnbaugh P.J."/>
            <person name="Mahowald M."/>
            <person name="Liep D."/>
            <person name="Gordon J."/>
        </authorList>
    </citation>
    <scope>NUCLEOTIDE SEQUENCE [LARGE SCALE GENOMIC DNA]</scope>
    <source>
        <strain evidence="1 2">DSM 18315</strain>
    </source>
</reference>
<feature type="non-terminal residue" evidence="1">
    <location>
        <position position="1"/>
    </location>
</feature>
<protein>
    <submittedName>
        <fullName evidence="1">Uncharacterized protein</fullName>
    </submittedName>
</protein>
<name>B7B9X7_9BACT</name>
<evidence type="ECO:0000313" key="2">
    <source>
        <dbReference type="Proteomes" id="UP000005510"/>
    </source>
</evidence>
<accession>B7B9X7</accession>
<dbReference type="HOGENOM" id="CLU_1655886_0_0_10"/>
<dbReference type="EMBL" id="ABYH01000207">
    <property type="protein sequence ID" value="EEC96763.1"/>
    <property type="molecule type" value="Genomic_DNA"/>
</dbReference>
<proteinExistence type="predicted"/>
<reference evidence="1 2" key="2">
    <citation type="submission" date="2008-10" db="EMBL/GenBank/DDBJ databases">
        <authorList>
            <person name="Fulton L."/>
            <person name="Clifton S."/>
            <person name="Fulton B."/>
            <person name="Xu J."/>
            <person name="Minx P."/>
            <person name="Pepin K.H."/>
            <person name="Johnson M."/>
            <person name="Bhonagiri V."/>
            <person name="Nash W.E."/>
            <person name="Mardis E.R."/>
            <person name="Wilson R.K."/>
        </authorList>
    </citation>
    <scope>NUCLEOTIDE SEQUENCE [LARGE SCALE GENOMIC DNA]</scope>
    <source>
        <strain evidence="1 2">DSM 18315</strain>
    </source>
</reference>
<dbReference type="Proteomes" id="UP000005510">
    <property type="component" value="Unassembled WGS sequence"/>
</dbReference>
<evidence type="ECO:0000313" key="1">
    <source>
        <dbReference type="EMBL" id="EEC96763.1"/>
    </source>
</evidence>
<comment type="caution">
    <text evidence="1">The sequence shown here is derived from an EMBL/GenBank/DDBJ whole genome shotgun (WGS) entry which is preliminary data.</text>
</comment>
<gene>
    <name evidence="1" type="ORF">PRABACTJOHN_01832</name>
</gene>
<dbReference type="AlphaFoldDB" id="B7B9X7"/>
<dbReference type="STRING" id="537006.PRABACTJOHN_01832"/>